<dbReference type="Gene3D" id="1.20.1250.20">
    <property type="entry name" value="MFS general substrate transporter like domains"/>
    <property type="match status" value="1"/>
</dbReference>
<gene>
    <name evidence="8" type="ORF">P154DRAFT_472612</name>
</gene>
<protein>
    <submittedName>
        <fullName evidence="8">MFS general substrate transporter</fullName>
    </submittedName>
</protein>
<feature type="transmembrane region" description="Helical" evidence="6">
    <location>
        <begin position="234"/>
        <end position="254"/>
    </location>
</feature>
<dbReference type="PROSITE" id="PS50850">
    <property type="entry name" value="MFS"/>
    <property type="match status" value="1"/>
</dbReference>
<evidence type="ECO:0000259" key="7">
    <source>
        <dbReference type="PROSITE" id="PS50850"/>
    </source>
</evidence>
<dbReference type="GO" id="GO:0005886">
    <property type="term" value="C:plasma membrane"/>
    <property type="evidence" value="ECO:0007669"/>
    <property type="project" value="TreeGrafter"/>
</dbReference>
<dbReference type="OrthoDB" id="10021397at2759"/>
<keyword evidence="3 6" id="KW-1133">Transmembrane helix</keyword>
<keyword evidence="4 6" id="KW-0472">Membrane</keyword>
<feature type="compositionally biased region" description="Pro residues" evidence="5">
    <location>
        <begin position="1"/>
        <end position="12"/>
    </location>
</feature>
<dbReference type="Pfam" id="PF07690">
    <property type="entry name" value="MFS_1"/>
    <property type="match status" value="1"/>
</dbReference>
<feature type="transmembrane region" description="Helical" evidence="6">
    <location>
        <begin position="339"/>
        <end position="360"/>
    </location>
</feature>
<evidence type="ECO:0000256" key="5">
    <source>
        <dbReference type="SAM" id="MobiDB-lite"/>
    </source>
</evidence>
<feature type="region of interest" description="Disordered" evidence="5">
    <location>
        <begin position="1"/>
        <end position="25"/>
    </location>
</feature>
<dbReference type="PANTHER" id="PTHR23501:SF49">
    <property type="entry name" value="MAJOR FACILITATOR SUPERFAMILY (MFS) PROFILE DOMAIN-CONTAINING PROTEIN"/>
    <property type="match status" value="1"/>
</dbReference>
<dbReference type="FunFam" id="1.20.1250.20:FF:000196">
    <property type="entry name" value="MFS toxin efflux pump (AflT)"/>
    <property type="match status" value="1"/>
</dbReference>
<feature type="transmembrane region" description="Helical" evidence="6">
    <location>
        <begin position="502"/>
        <end position="523"/>
    </location>
</feature>
<dbReference type="PRINTS" id="PR01036">
    <property type="entry name" value="TCRTETB"/>
</dbReference>
<feature type="transmembrane region" description="Helical" evidence="6">
    <location>
        <begin position="104"/>
        <end position="124"/>
    </location>
</feature>
<feature type="transmembrane region" description="Helical" evidence="6">
    <location>
        <begin position="195"/>
        <end position="214"/>
    </location>
</feature>
<feature type="transmembrane region" description="Helical" evidence="6">
    <location>
        <begin position="369"/>
        <end position="388"/>
    </location>
</feature>
<dbReference type="FunFam" id="1.20.1720.10:FF:000012">
    <property type="entry name" value="MFS toxin efflux pump (AflT)"/>
    <property type="match status" value="1"/>
</dbReference>
<comment type="subcellular location">
    <subcellularLocation>
        <location evidence="1">Membrane</location>
        <topology evidence="1">Multi-pass membrane protein</topology>
    </subcellularLocation>
</comment>
<dbReference type="PANTHER" id="PTHR23501">
    <property type="entry name" value="MAJOR FACILITATOR SUPERFAMILY"/>
    <property type="match status" value="1"/>
</dbReference>
<dbReference type="InterPro" id="IPR020846">
    <property type="entry name" value="MFS_dom"/>
</dbReference>
<proteinExistence type="predicted"/>
<feature type="transmembrane region" description="Helical" evidence="6">
    <location>
        <begin position="302"/>
        <end position="327"/>
    </location>
</feature>
<evidence type="ECO:0000256" key="2">
    <source>
        <dbReference type="ARBA" id="ARBA00022692"/>
    </source>
</evidence>
<dbReference type="SUPFAM" id="SSF103473">
    <property type="entry name" value="MFS general substrate transporter"/>
    <property type="match status" value="1"/>
</dbReference>
<evidence type="ECO:0000256" key="3">
    <source>
        <dbReference type="ARBA" id="ARBA00022989"/>
    </source>
</evidence>
<feature type="domain" description="Major facilitator superfamily (MFS) profile" evidence="7">
    <location>
        <begin position="40"/>
        <end position="526"/>
    </location>
</feature>
<reference evidence="8" key="1">
    <citation type="journal article" date="2020" name="Stud. Mycol.">
        <title>101 Dothideomycetes genomes: a test case for predicting lifestyles and emergence of pathogens.</title>
        <authorList>
            <person name="Haridas S."/>
            <person name="Albert R."/>
            <person name="Binder M."/>
            <person name="Bloem J."/>
            <person name="Labutti K."/>
            <person name="Salamov A."/>
            <person name="Andreopoulos B."/>
            <person name="Baker S."/>
            <person name="Barry K."/>
            <person name="Bills G."/>
            <person name="Bluhm B."/>
            <person name="Cannon C."/>
            <person name="Castanera R."/>
            <person name="Culley D."/>
            <person name="Daum C."/>
            <person name="Ezra D."/>
            <person name="Gonzalez J."/>
            <person name="Henrissat B."/>
            <person name="Kuo A."/>
            <person name="Liang C."/>
            <person name="Lipzen A."/>
            <person name="Lutzoni F."/>
            <person name="Magnuson J."/>
            <person name="Mondo S."/>
            <person name="Nolan M."/>
            <person name="Ohm R."/>
            <person name="Pangilinan J."/>
            <person name="Park H.-J."/>
            <person name="Ramirez L."/>
            <person name="Alfaro M."/>
            <person name="Sun H."/>
            <person name="Tritt A."/>
            <person name="Yoshinaga Y."/>
            <person name="Zwiers L.-H."/>
            <person name="Turgeon B."/>
            <person name="Goodwin S."/>
            <person name="Spatafora J."/>
            <person name="Crous P."/>
            <person name="Grigoriev I."/>
        </authorList>
    </citation>
    <scope>NUCLEOTIDE SEQUENCE</scope>
    <source>
        <strain evidence="8">CBS 123094</strain>
    </source>
</reference>
<feature type="transmembrane region" description="Helical" evidence="6">
    <location>
        <begin position="400"/>
        <end position="421"/>
    </location>
</feature>
<feature type="transmembrane region" description="Helical" evidence="6">
    <location>
        <begin position="75"/>
        <end position="92"/>
    </location>
</feature>
<dbReference type="Proteomes" id="UP000799779">
    <property type="component" value="Unassembled WGS sequence"/>
</dbReference>
<keyword evidence="2 6" id="KW-0812">Transmembrane</keyword>
<dbReference type="InterPro" id="IPR011701">
    <property type="entry name" value="MFS"/>
</dbReference>
<dbReference type="AlphaFoldDB" id="A0A6A5W6J4"/>
<feature type="transmembrane region" description="Helical" evidence="6">
    <location>
        <begin position="163"/>
        <end position="189"/>
    </location>
</feature>
<accession>A0A6A5W6J4</accession>
<feature type="transmembrane region" description="Helical" evidence="6">
    <location>
        <begin position="433"/>
        <end position="452"/>
    </location>
</feature>
<evidence type="ECO:0000256" key="1">
    <source>
        <dbReference type="ARBA" id="ARBA00004141"/>
    </source>
</evidence>
<name>A0A6A5W6J4_9PLEO</name>
<feature type="transmembrane region" description="Helical" evidence="6">
    <location>
        <begin position="260"/>
        <end position="282"/>
    </location>
</feature>
<keyword evidence="9" id="KW-1185">Reference proteome</keyword>
<organism evidence="8 9">
    <name type="scientific">Amniculicola lignicola CBS 123094</name>
    <dbReference type="NCBI Taxonomy" id="1392246"/>
    <lineage>
        <taxon>Eukaryota</taxon>
        <taxon>Fungi</taxon>
        <taxon>Dikarya</taxon>
        <taxon>Ascomycota</taxon>
        <taxon>Pezizomycotina</taxon>
        <taxon>Dothideomycetes</taxon>
        <taxon>Pleosporomycetidae</taxon>
        <taxon>Pleosporales</taxon>
        <taxon>Amniculicolaceae</taxon>
        <taxon>Amniculicola</taxon>
    </lineage>
</organism>
<feature type="transmembrane region" description="Helical" evidence="6">
    <location>
        <begin position="37"/>
        <end position="63"/>
    </location>
</feature>
<evidence type="ECO:0000256" key="6">
    <source>
        <dbReference type="SAM" id="Phobius"/>
    </source>
</evidence>
<evidence type="ECO:0000256" key="4">
    <source>
        <dbReference type="ARBA" id="ARBA00023136"/>
    </source>
</evidence>
<dbReference type="Gene3D" id="1.20.1720.10">
    <property type="entry name" value="Multidrug resistance protein D"/>
    <property type="match status" value="1"/>
</dbReference>
<evidence type="ECO:0000313" key="9">
    <source>
        <dbReference type="Proteomes" id="UP000799779"/>
    </source>
</evidence>
<dbReference type="InterPro" id="IPR036259">
    <property type="entry name" value="MFS_trans_sf"/>
</dbReference>
<evidence type="ECO:0000313" key="8">
    <source>
        <dbReference type="EMBL" id="KAF1996429.1"/>
    </source>
</evidence>
<dbReference type="CDD" id="cd17502">
    <property type="entry name" value="MFS_Azr1_MDR_like"/>
    <property type="match status" value="1"/>
</dbReference>
<dbReference type="EMBL" id="ML977625">
    <property type="protein sequence ID" value="KAF1996429.1"/>
    <property type="molecule type" value="Genomic_DNA"/>
</dbReference>
<sequence>MIPLTPSSPPPSFREHAEEQEEEEYDESQHHLSGIKLYLIIIALCLSVILVALDNAILATAIPTITASFNSLKDVGWYGSSFLIAICALQPLTGKIYQQFPLKFSYLAFLFIFEMGSLVCAVSPSSLVLILGRTVAGIGASGLFSGALVIIAHSIPLRLRPIYTGIIASMFGVANILGPILGGVITQHLTWRWCFWINLPAGAVTAVLLFFLFASPPTQVHKLSFAGKLKALELPGFFMFIPTAVMFLLALQWGGTKYEWSSPTIIGLLVGSMIMLVMFGTWQWHEGDNASIPPRVIGQRTVACCAVLAFLAFGSLQLTTYYLPIWFQVIKNASPTRSGVLYLPTVAGDIVFSVLGGVFVTQVGYYNPVVMLGCVCIAIGGGLLTTIQPHFGSSLVGYQVLLGAGFGAVIPTPLIAVQAVLPLKQVPTATSTLMLMQFLGGSIFLSIAQNIFESKLTDRLTELFDHMTAEQILKAGAGAVRKVVPPEQLPSVLMSYNDGISMTFYIVAASGVIALIASLGMQWRSVKGMKLSMG</sequence>
<feature type="transmembrane region" description="Helical" evidence="6">
    <location>
        <begin position="130"/>
        <end position="151"/>
    </location>
</feature>
<dbReference type="GO" id="GO:0022857">
    <property type="term" value="F:transmembrane transporter activity"/>
    <property type="evidence" value="ECO:0007669"/>
    <property type="project" value="InterPro"/>
</dbReference>